<evidence type="ECO:0000259" key="1">
    <source>
        <dbReference type="Pfam" id="PF19116"/>
    </source>
</evidence>
<dbReference type="EMBL" id="JAMYPJ010000031">
    <property type="protein sequence ID" value="MER8935370.1"/>
    <property type="molecule type" value="Genomic_DNA"/>
</dbReference>
<protein>
    <submittedName>
        <fullName evidence="2">DUF5801 domain-containing protein</fullName>
    </submittedName>
</protein>
<dbReference type="RefSeq" id="WP_352657536.1">
    <property type="nucleotide sequence ID" value="NZ_JAMYPJ010000031.1"/>
</dbReference>
<name>A0ABV1YJL8_9HYPH</name>
<feature type="domain" description="DUF5801" evidence="1">
    <location>
        <begin position="463"/>
        <end position="626"/>
    </location>
</feature>
<evidence type="ECO:0000313" key="2">
    <source>
        <dbReference type="EMBL" id="MER8935370.1"/>
    </source>
</evidence>
<proteinExistence type="predicted"/>
<dbReference type="Proteomes" id="UP001464387">
    <property type="component" value="Unassembled WGS sequence"/>
</dbReference>
<organism evidence="2 3">
    <name type="scientific">Mesorhizobium opportunistum</name>
    <dbReference type="NCBI Taxonomy" id="593909"/>
    <lineage>
        <taxon>Bacteria</taxon>
        <taxon>Pseudomonadati</taxon>
        <taxon>Pseudomonadota</taxon>
        <taxon>Alphaproteobacteria</taxon>
        <taxon>Hyphomicrobiales</taxon>
        <taxon>Phyllobacteriaceae</taxon>
        <taxon>Mesorhizobium</taxon>
    </lineage>
</organism>
<feature type="domain" description="DUF5801" evidence="1">
    <location>
        <begin position="830"/>
        <end position="965"/>
    </location>
</feature>
<keyword evidence="3" id="KW-1185">Reference proteome</keyword>
<feature type="domain" description="DUF5801" evidence="1">
    <location>
        <begin position="647"/>
        <end position="810"/>
    </location>
</feature>
<reference evidence="2 3" key="1">
    <citation type="journal article" date="2024" name="Proc. Natl. Acad. Sci. U.S.A.">
        <title>The evolutionary genomics of adaptation to stress in wild rhizobium bacteria.</title>
        <authorList>
            <person name="Kehlet-Delgado H."/>
            <person name="Montoya A.P."/>
            <person name="Jensen K.T."/>
            <person name="Wendlandt C.E."/>
            <person name="Dexheimer C."/>
            <person name="Roberts M."/>
            <person name="Torres Martinez L."/>
            <person name="Friesen M.L."/>
            <person name="Griffitts J.S."/>
            <person name="Porter S.S."/>
        </authorList>
    </citation>
    <scope>NUCLEOTIDE SEQUENCE [LARGE SCALE GENOMIC DNA]</scope>
    <source>
        <strain evidence="2 3">M0729</strain>
    </source>
</reference>
<evidence type="ECO:0000313" key="3">
    <source>
        <dbReference type="Proteomes" id="UP001464387"/>
    </source>
</evidence>
<accession>A0ABV1YJL8</accession>
<dbReference type="Pfam" id="PF19116">
    <property type="entry name" value="DUF5801"/>
    <property type="match status" value="3"/>
</dbReference>
<gene>
    <name evidence="2" type="ORF">NKI33_20715</name>
</gene>
<dbReference type="InterPro" id="IPR043824">
    <property type="entry name" value="DUF5801"/>
</dbReference>
<sequence>MTTTIDINGTLTLDQTSGAQSGDTAISSDLTGLSTAFKGFLNGLTGDLQLSAGQLAFADNVEAAVSGAGLVTVNPDGATISKLFFSDDSGAPLDGDQVIFNGSPLLTVDGGQSIYLHSYANGTIVLATTSATEGVGDVVAAFYLNAAGNNLSASVEMVTFQAIAHPDTTNPDDAIDWTNLLNVSASGSTSFNFDNLASGNNLFVAVGTSGAGLVVSGIHPVIKADGTLDNSGDNIKTSQGGVGATIGVNNQMFDPGETAVFSFVKGQAPGTYGDIDNMSYTDFIDVTDAKLFISQTEGTPSTNFTVKIGAFSAGGASTSPEAGRSYIDNNLASGANLGNDGVAQSALADDTAVAIVRVIIRDGNGQQVDDTIISDGFVTFNADGTITAQHLNDAYTVQWFTDNSGTQAVETFNRFQATAVVGKFDVGRVDLSQGVTVTESVGDKLHTNDDGPTAALTENAAKVLHDETSGVDANSNDQSGAAPAAFTALGTVLGWAASASAVVTPNSSFGTDGPGTQTLSLGVSGANADSGFDSLDHHNILLNVEGGLVVGRVDVNNDGNTTGEPIAFAISISQGGILSIAQYIAIAHPDGTNANDVATMLDSALLAKLHTTDGDGDTSDTSIAIGDKVQIRDDGPTAALTENAAKVLHDETAGVDANSNDQSGAAPAAFTALGTVLGWAASASAVVTPNSSFGTDGPGTQTLSLGVSGANADSGFDSLDHHNILLNVEGGLVVGRVDVNNDGNTTGEPIAFAISISQGGILSIAQYIAIAHPDGTNANDVATMLDSALLAKLHTTDGDGDTSDTSIAIGDKVQIRDDGPSIGANGTVPTVVVDESDFTTNGGPTDFSSIFTPQSGGADGTAAVAITFALAASGASGLTDTLTGQSVVLSTVGGVVFGKNGDGDTVFTISVDGNGNVTLDQSRAVVHPTSDPNESVFMSNANLVTLTATITDRDGDTGSASVNIGTAFEFKDDGPTITVPFDGDQNAGNGNGTHETLANTLNASVTGAFGYDIGHDLFAVYDATHSDFASISLSGNVTGLVPNTPTAFATSSVTLVAGSETATSATFNWAATYDANPDLAGVQPGTIAGTLSFNKTADTYTITLSDTADGFTKDLLHTSELLSKEPIGNTGHPNVVVEKLFDASTTPEQTDKDFFVQFTGNSNPNGSPFGFNGTGDGSPIAGDTFFNAGQQVTSNFEDWVSATQTTNGVAGDTIQKGEALTLRFFETTPGITTDDGHIAPTQTANDMAIEFDGIGNSEDLMLVLNLVNLGSDGAFGGSGTAADTFTTKAMYVENQDIYKASTPGGVPSPYTNEFSLDNNDGLVIVERNDYNSAGENWVLQGAQIMQSGNGLTGPDSVPGGAFTELATALNLQKAVGANGGSTTIALQNWDPTDNDVLKITDIAFTATQTVTPDAHLNFAVNIHDADGDVTGINNILVDVV</sequence>
<comment type="caution">
    <text evidence="2">The sequence shown here is derived from an EMBL/GenBank/DDBJ whole genome shotgun (WGS) entry which is preliminary data.</text>
</comment>